<evidence type="ECO:0000256" key="4">
    <source>
        <dbReference type="ARBA" id="ARBA00022679"/>
    </source>
</evidence>
<dbReference type="InterPro" id="IPR036770">
    <property type="entry name" value="Ankyrin_rpt-contain_sf"/>
</dbReference>
<evidence type="ECO:0000256" key="11">
    <source>
        <dbReference type="SAM" id="Coils"/>
    </source>
</evidence>
<evidence type="ECO:0000313" key="15">
    <source>
        <dbReference type="Proteomes" id="UP000694843"/>
    </source>
</evidence>
<feature type="compositionally biased region" description="Gly residues" evidence="12">
    <location>
        <begin position="2263"/>
        <end position="2277"/>
    </location>
</feature>
<keyword evidence="6 9" id="KW-0833">Ubl conjugation pathway</keyword>
<feature type="region of interest" description="Disordered" evidence="12">
    <location>
        <begin position="2748"/>
        <end position="2772"/>
    </location>
</feature>
<feature type="compositionally biased region" description="Polar residues" evidence="12">
    <location>
        <begin position="2324"/>
        <end position="2335"/>
    </location>
</feature>
<feature type="compositionally biased region" description="Polar residues" evidence="12">
    <location>
        <begin position="1915"/>
        <end position="1929"/>
    </location>
</feature>
<dbReference type="SMART" id="SM00119">
    <property type="entry name" value="HECTc"/>
    <property type="match status" value="1"/>
</dbReference>
<dbReference type="GeneID" id="108667014"/>
<feature type="compositionally biased region" description="Low complexity" evidence="12">
    <location>
        <begin position="1898"/>
        <end position="1914"/>
    </location>
</feature>
<dbReference type="Gene3D" id="3.30.2410.10">
    <property type="entry name" value="Hect, E3 ligase catalytic domain"/>
    <property type="match status" value="1"/>
</dbReference>
<evidence type="ECO:0000256" key="12">
    <source>
        <dbReference type="SAM" id="MobiDB-lite"/>
    </source>
</evidence>
<evidence type="ECO:0000256" key="1">
    <source>
        <dbReference type="ARBA" id="ARBA00000885"/>
    </source>
</evidence>
<evidence type="ECO:0000256" key="8">
    <source>
        <dbReference type="PROSITE-ProRule" id="PRU00023"/>
    </source>
</evidence>
<feature type="region of interest" description="Disordered" evidence="12">
    <location>
        <begin position="2312"/>
        <end position="2338"/>
    </location>
</feature>
<feature type="region of interest" description="Disordered" evidence="12">
    <location>
        <begin position="1882"/>
        <end position="1929"/>
    </location>
</feature>
<dbReference type="SUPFAM" id="SSF56204">
    <property type="entry name" value="Hect, E3 ligase catalytic domain"/>
    <property type="match status" value="1"/>
</dbReference>
<dbReference type="GO" id="GO:0061630">
    <property type="term" value="F:ubiquitin protein ligase activity"/>
    <property type="evidence" value="ECO:0007669"/>
    <property type="project" value="UniProtKB-UniRule"/>
</dbReference>
<feature type="region of interest" description="Disordered" evidence="12">
    <location>
        <begin position="2216"/>
        <end position="2283"/>
    </location>
</feature>
<dbReference type="Pfam" id="PF07738">
    <property type="entry name" value="Sad1_UNC"/>
    <property type="match status" value="1"/>
</dbReference>
<dbReference type="InterPro" id="IPR008979">
    <property type="entry name" value="Galactose-bd-like_sf"/>
</dbReference>
<feature type="domain" description="MIB/HERC2" evidence="14">
    <location>
        <begin position="1566"/>
        <end position="1639"/>
    </location>
</feature>
<dbReference type="SUPFAM" id="SSF159034">
    <property type="entry name" value="Mib/herc2 domain-like"/>
    <property type="match status" value="1"/>
</dbReference>
<dbReference type="GO" id="GO:0016607">
    <property type="term" value="C:nuclear speck"/>
    <property type="evidence" value="ECO:0007669"/>
    <property type="project" value="TreeGrafter"/>
</dbReference>
<dbReference type="KEGG" id="hazt:108667014"/>
<feature type="region of interest" description="Disordered" evidence="12">
    <location>
        <begin position="618"/>
        <end position="667"/>
    </location>
</feature>
<dbReference type="SUPFAM" id="SSF48403">
    <property type="entry name" value="Ankyrin repeat"/>
    <property type="match status" value="1"/>
</dbReference>
<sequence>MLAGEVDPETLLEWLQMGTGEERDMQLIALEQLCMLLLMADNVDRCFETCPPRTFLPALCRIFTDESAPDNVLEVTARSITYYLDVSSECTRRITAEEGALKAICSRLVVADVSSCRTSKDLAEQCIKVLELICTREAGAVFEAGGLTCVLSLIRDNGSKVHKDTLHSAMSVVSRLCAKMEPADPNLCSCVVSLSTLLAHDDPTVSECALRCFASLADRFTRRGQDPVPLATNNLLQHLLRKLAAAGAPSKDASTEEVSTSQDPDASTSAGAAGGGGGGGGGGSSASKVAAASIATVISLLSTLCRGSSIITQRVVRGELLNAIERALTGEERVVLDTMRLTDLLLVLLCEGRSALTRPATAPTPGSSGGASSGMAASISSSSSRAARRLDSAGEKTHRQLIDCIRSKDTDALIDAISSGGFEVNFMDDVGQTLLNWASAFGTQEMVSFLCERGADVNKGQRSSSLHYAACFGRPAIAKVLLRHGANPDLRDEDGKTALDKARERNDEGHREVATILQSPSDFLLMLPPGSSIDAGASINPAATASSSGEVVASTTAAAAVVSSGDSASSTANSSSVQHPTVVATSSLPSICATSSDSNASDVALALSISEGISMDADSLASNPAPTSSSSRPAPSRSAPGSIDDPSSSITPITFPSSSSISSTIDTATASPRTTITADASGLKGDAEMAPIYLRRLLPMFCHTYQSSMVHSVRRAALSLLRKILHYIPAPLLTQLCEKGSLAPTLVEVMSSVLSSEEDESAQLIGLQMLQDGLSKAGPGLLDHCARLGLVSKVAQLAGPVMTGHEEDDLDKGSEAGGSCEGQSSNQEAKEILCGNAYHWRDWCIARGRDCLYIWSDAAALELSNGSNGWFRFILDGKLSTMYSSGSPEGGSESTENRSEFVEKLSRAKCGVGPGTASQPILSSPSDHTITVGNWALQCKKEGELHIQNSDGQQQATILREDLPGFIFESNRNTKHSFTAETSLGPEFHTGWTERRRKRYRNKLAAVKQKLRSEAEIVYEKYLKAAQTSPRGVVAKLNNIVSVINKACQKQASSKRGSSSGTEWQELLTTALRELAELLTATTNTVSAYELESSGIVPALLLLLAPYQEVMPQHTVYDFSQTGALPASTPTSDNNRDNSIKENKVVSTALSARRANKLLKQRRNIFQKCFADHVQESTLQNLVNDTSPDSLNNTINSITSLPSANSANSVEDDEVASSIAKSNSANVEVGLSLNEANLGSKSNSASETSGTVRNNGTKVSPGTQLVRHLISVLESCEKLPMFTYDSPGINNGLIALTRKLRFRLERAPGEHGLIDRTGRTLKMEPLATVEQLERYLLKMVAKQWYDLDRTSFTYIKKIKETPRLNFNYVSDFDENGLFYWIGSNAKTSYEWVNPASVGLVMVTSSDGRNLPYGRLEDILSRDASALNCHTNDDKRAWFSIDLGLWFLPSAYTLRHARGYGRSAVRNWMFQASKDGTLWVTLSHHVDDTSLNEPGSTHTWSVKCPADEKMGYRHIRVQQSGKNSSGQTHYLSLSGLEVYGCVTGACVELGKQAKEAEAALRKQRRLVKQQMLKKMVVGARVVRGIDWKWRDQDGSPPGEGTITGELHNGWIDVTWDHGASNSYRMGSEGGKYDLKLAPGYETTLASLQQSSAAATTASAVVSAVMASISDAAIVGANSSSNSVLTSRKCSSTPSLPQATADKTSDSSVAEQAVSDDNLSVKQAAEAIAESVVNVASAEALLGASGDTANRVSLDDKLASLVSSLAFGDAALDAVAGLSEALQGSSFSQVSSRLSAAAPQQQLPSSRVHSQSLSRLQSQSSTTSTTSAHSLPPSSLSDNLEVMELSSLLSPVPPALPQRSLPSLNEPQGSLDLSSVSHLMAQSNQSLADAASQVLGNEPSSKSGSSQAKTSSQSGTNNSKGPMSVSEPNLPTSVASLTHHLLESFAAAASRRANNQNNPPLSSASAANIANISSLAPNIGTMPASLSSNLSNIAGIGGSSSMASSSSLFAGPSNNQLSSSGVSSAASSGAASGVGGLFGSNTHHSVSSLVRLALSSHLPGSSSGNSSTTAPPASLSSISSGLASLSGGLGSLSSLSAGLNTGLSSLGGLGGLGGVGSGLSGGLGGLTAGLSTALTSPSSLVSACNSSNQQQTASAYHYSSATTTAGGAGSSVSSAAMAGNHASLSHGLTMSLTSTSSESEQVSLEDFLESCRASTLLAELTDDEMPEHDDDDNDEDDNEDDDDEDDYVDDDDDCYEVRGGVSLASGGGANVGGSRGVGMSGRRRGWDDDHVIKRTFSCLIPAFDPRPGRVNVHQTQDLEIPPPGTTPTVDPSSTSEPLSGPRLSLVLRGPNLPGIPDVSIPLNNVPAAAAVGQPIGSCIISEPQTSHFSLRQHSTSSSNPLASFQHLAAKKGKGRVKSSSQSPEIGTGIHPGFVNLMDPDIPFLVSSGMTRMASDDDTITGISSNKSSANTTPTNIAHDFTDASFKDVSSYAFEMPASAMPVTSASGAATTPLSSRPFSAIADGSSCPPRGGVAYTDPVPLLEPSQCLASAPDTTIFAAVQNLMNCVPFQSRQEKLRRIWEPTYVLVYSEGAENTYDPLASTTSSTRRPCRTSILSPAPGSCYSMADAKPSAQYAGTLETTVEQVLQLLRHLYVMSNEHEIDERAVEKPKLIVRREEFESKKIANKLSQQINESLSLACSALPSWCEDLNYGTPMLFDFDTRMQYLTTTAFGPVRSLVWLQAKREGGSATERRTGVVASGGSSASVSHRRDDPHDYRVGRLKHERVTVPRGPDLLKWAMQVMAVHCRRKSILEVEFKDEEGTGLGPTLEFYALVAGELQRCDLAMWLCDDPPLTPTPHHVHPQQHHAQAIHDHAHAVLHAHALVRDEDDCPLEEDVGPSTMEMAVQFSPSDDLTQLHEDTPHLETLSSEQGESKPPGYYVRRKGGLFPAPLPQDSVQCDRAVTLFHFLGVFLAKALQDNMLVDIPLSRPFLKFMCQGEFGYVKDRSVLQELKLKHDSNSSSLSASMDSISSSVTSSMASSMISDDGVEFSGRGDLSDRSVRDRMQQDTDPWFSGILSLDDITEVYGEYGQFLQQLGTLAATKHAILADPRLTPQQRTHQLANLTLPPPPKSHPLDPPPPAARLEDLCLSLEYLSPSKHLGYSSVDLVPGGSMIDLTIDTLDDYLSLTLKWILRSGIKRQMEAFSDGFCKVFPMSKLGAFSPEELRLLLCGEQSPQWTREHILQHTDPKLGYTRESPAFLRLVNVLVGLTGEQRKAFLQFTTGSSTLPPGGLANLYPRLTVVRKVDAGDGSYPSVNTCVHYLKLPDYSSEDIMRERLLAATKEKGFHLN</sequence>
<dbReference type="SMART" id="SM00248">
    <property type="entry name" value="ANK"/>
    <property type="match status" value="2"/>
</dbReference>
<feature type="domain" description="HECT" evidence="13">
    <location>
        <begin position="3163"/>
        <end position="3346"/>
    </location>
</feature>
<dbReference type="Gene3D" id="2.60.120.260">
    <property type="entry name" value="Galactose-binding domain-like"/>
    <property type="match status" value="1"/>
</dbReference>
<gene>
    <name evidence="16" type="primary">LOC108667014</name>
</gene>
<protein>
    <recommendedName>
        <fullName evidence="10">E3 ubiquitin-protein ligase</fullName>
        <ecNumber evidence="10">2.3.2.26</ecNumber>
    </recommendedName>
</protein>
<comment type="pathway">
    <text evidence="2 10">Protein modification; protein ubiquitination.</text>
</comment>
<dbReference type="UniPathway" id="UPA00143"/>
<dbReference type="Gene3D" id="3.90.1750.10">
    <property type="entry name" value="Hect, E3 ligase catalytic domains"/>
    <property type="match status" value="1"/>
</dbReference>
<comment type="catalytic activity">
    <reaction evidence="1 10">
        <text>S-ubiquitinyl-[E2 ubiquitin-conjugating enzyme]-L-cysteine + [acceptor protein]-L-lysine = [E2 ubiquitin-conjugating enzyme]-L-cysteine + N(6)-ubiquitinyl-[acceptor protein]-L-lysine.</text>
        <dbReference type="EC" id="2.3.2.26"/>
    </reaction>
</comment>
<evidence type="ECO:0000259" key="13">
    <source>
        <dbReference type="PROSITE" id="PS50237"/>
    </source>
</evidence>
<dbReference type="Gene3D" id="2.30.30.40">
    <property type="entry name" value="SH3 Domains"/>
    <property type="match status" value="1"/>
</dbReference>
<evidence type="ECO:0000256" key="3">
    <source>
        <dbReference type="ARBA" id="ARBA00006331"/>
    </source>
</evidence>
<dbReference type="GO" id="GO:0046872">
    <property type="term" value="F:metal ion binding"/>
    <property type="evidence" value="ECO:0007669"/>
    <property type="project" value="InterPro"/>
</dbReference>
<evidence type="ECO:0000256" key="2">
    <source>
        <dbReference type="ARBA" id="ARBA00004906"/>
    </source>
</evidence>
<dbReference type="Pfam" id="PF06701">
    <property type="entry name" value="MIB_HERC2"/>
    <property type="match status" value="1"/>
</dbReference>
<dbReference type="InterPro" id="IPR000569">
    <property type="entry name" value="HECT_dom"/>
</dbReference>
<feature type="region of interest" description="Disordered" evidence="12">
    <location>
        <begin position="358"/>
        <end position="377"/>
    </location>
</feature>
<feature type="compositionally biased region" description="Gly residues" evidence="12">
    <location>
        <begin position="272"/>
        <end position="282"/>
    </location>
</feature>
<dbReference type="OMA" id="SNPINCH"/>
<feature type="repeat" description="ANK" evidence="8">
    <location>
        <begin position="461"/>
        <end position="493"/>
    </location>
</feature>
<keyword evidence="7 8" id="KW-0040">ANK repeat</keyword>
<dbReference type="GO" id="GO:0043161">
    <property type="term" value="P:proteasome-mediated ubiquitin-dependent protein catabolic process"/>
    <property type="evidence" value="ECO:0007669"/>
    <property type="project" value="TreeGrafter"/>
</dbReference>
<dbReference type="InterPro" id="IPR012919">
    <property type="entry name" value="SUN_dom"/>
</dbReference>
<comment type="similarity">
    <text evidence="3 10">Belongs to the UPL family. K-HECT subfamily.</text>
</comment>
<accession>A0A8B7N782</accession>
<dbReference type="FunFam" id="3.30.2410.10:FF:000007">
    <property type="entry name" value="Putative E3 ubiquitin-protein ligase HECTD1"/>
    <property type="match status" value="1"/>
</dbReference>
<dbReference type="EC" id="2.3.2.26" evidence="10"/>
<feature type="compositionally biased region" description="Low complexity" evidence="12">
    <location>
        <begin position="1801"/>
        <end position="1834"/>
    </location>
</feature>
<keyword evidence="15" id="KW-1185">Reference proteome</keyword>
<evidence type="ECO:0000256" key="7">
    <source>
        <dbReference type="ARBA" id="ARBA00023043"/>
    </source>
</evidence>
<evidence type="ECO:0000259" key="14">
    <source>
        <dbReference type="PROSITE" id="PS51416"/>
    </source>
</evidence>
<dbReference type="PROSITE" id="PS50237">
    <property type="entry name" value="HECT"/>
    <property type="match status" value="1"/>
</dbReference>
<comment type="function">
    <text evidence="10">E3 ubiquitin-protein ligase which accepts ubiquitin from an E2 ubiquitin-conjugating enzyme in the form of a thioester and then directly transfers the ubiquitin to targeted substrates.</text>
</comment>
<evidence type="ECO:0000256" key="10">
    <source>
        <dbReference type="RuleBase" id="RU369009"/>
    </source>
</evidence>
<name>A0A8B7N782_HYAAZ</name>
<evidence type="ECO:0000256" key="5">
    <source>
        <dbReference type="ARBA" id="ARBA00022737"/>
    </source>
</evidence>
<dbReference type="PROSITE" id="PS50088">
    <property type="entry name" value="ANK_REPEAT"/>
    <property type="match status" value="2"/>
</dbReference>
<dbReference type="PANTHER" id="PTHR45670">
    <property type="entry name" value="E3 UBIQUITIN-PROTEIN LIGASE TRIP12"/>
    <property type="match status" value="1"/>
</dbReference>
<feature type="repeat" description="ANK" evidence="8">
    <location>
        <begin position="430"/>
        <end position="462"/>
    </location>
</feature>
<dbReference type="Proteomes" id="UP000694843">
    <property type="component" value="Unplaced"/>
</dbReference>
<dbReference type="SUPFAM" id="SSF48371">
    <property type="entry name" value="ARM repeat"/>
    <property type="match status" value="1"/>
</dbReference>
<dbReference type="FunFam" id="1.25.10.10:FF:000051">
    <property type="entry name" value="E3 ubiquitin-protein ligase HECTD1 isoform X1"/>
    <property type="match status" value="1"/>
</dbReference>
<dbReference type="InterPro" id="IPR045322">
    <property type="entry name" value="HECTD1/TRIP12-like"/>
</dbReference>
<evidence type="ECO:0000256" key="9">
    <source>
        <dbReference type="PROSITE-ProRule" id="PRU00104"/>
    </source>
</evidence>
<evidence type="ECO:0000256" key="6">
    <source>
        <dbReference type="ARBA" id="ARBA00022786"/>
    </source>
</evidence>
<feature type="compositionally biased region" description="Polar residues" evidence="12">
    <location>
        <begin position="256"/>
        <end position="265"/>
    </location>
</feature>
<dbReference type="CTD" id="34378"/>
<dbReference type="InterPro" id="IPR010606">
    <property type="entry name" value="Mib_Herc2"/>
</dbReference>
<dbReference type="PANTHER" id="PTHR45670:SF1">
    <property type="entry name" value="E3 UBIQUITIN-PROTEIN LIGASE HECTD1"/>
    <property type="match status" value="1"/>
</dbReference>
<feature type="region of interest" description="Disordered" evidence="12">
    <location>
        <begin position="1796"/>
        <end position="1834"/>
    </location>
</feature>
<dbReference type="InterPro" id="IPR016024">
    <property type="entry name" value="ARM-type_fold"/>
</dbReference>
<feature type="coiled-coil region" evidence="11">
    <location>
        <begin position="1545"/>
        <end position="1572"/>
    </location>
</feature>
<dbReference type="Gene3D" id="1.25.40.20">
    <property type="entry name" value="Ankyrin repeat-containing domain"/>
    <property type="match status" value="1"/>
</dbReference>
<dbReference type="FunFam" id="2.60.120.260:FF:000014">
    <property type="entry name" value="E3 ubiquitin-protein ligase HECTD1 isoform X1"/>
    <property type="match status" value="1"/>
</dbReference>
<keyword evidence="4 10" id="KW-0808">Transferase</keyword>
<dbReference type="GO" id="GO:0070534">
    <property type="term" value="P:protein K63-linked ubiquitination"/>
    <property type="evidence" value="ECO:0007669"/>
    <property type="project" value="TreeGrafter"/>
</dbReference>
<dbReference type="FunFam" id="1.25.40.20:FF:000033">
    <property type="entry name" value="E3 ubiquitin-protein ligase HECTD1 isoform X2"/>
    <property type="match status" value="1"/>
</dbReference>
<reference evidence="16" key="1">
    <citation type="submission" date="2025-08" db="UniProtKB">
        <authorList>
            <consortium name="RefSeq"/>
        </authorList>
    </citation>
    <scope>IDENTIFICATION</scope>
</reference>
<dbReference type="Pfam" id="PF12796">
    <property type="entry name" value="Ank_2"/>
    <property type="match status" value="1"/>
</dbReference>
<keyword evidence="5" id="KW-0677">Repeat</keyword>
<dbReference type="Pfam" id="PF00632">
    <property type="entry name" value="HECT"/>
    <property type="match status" value="1"/>
</dbReference>
<feature type="region of interest" description="Disordered" evidence="12">
    <location>
        <begin position="248"/>
        <end position="282"/>
    </location>
</feature>
<feature type="active site" description="Glycyl thioester intermediate" evidence="9">
    <location>
        <position position="3315"/>
    </location>
</feature>
<dbReference type="InterPro" id="IPR035983">
    <property type="entry name" value="Hect_E3_ubiquitin_ligase"/>
</dbReference>
<dbReference type="SUPFAM" id="SSF49785">
    <property type="entry name" value="Galactose-binding domain-like"/>
    <property type="match status" value="1"/>
</dbReference>
<feature type="compositionally biased region" description="Acidic residues" evidence="12">
    <location>
        <begin position="2218"/>
        <end position="2252"/>
    </location>
</feature>
<dbReference type="FunFam" id="2.30.30.40:FF:000085">
    <property type="entry name" value="E3 ubiquitin-protein ligase HECTD1 isoform X1"/>
    <property type="match status" value="1"/>
</dbReference>
<proteinExistence type="inferred from homology"/>
<dbReference type="OrthoDB" id="412600at2759"/>
<dbReference type="InterPro" id="IPR002110">
    <property type="entry name" value="Ankyrin_rpt"/>
</dbReference>
<organism evidence="15 16">
    <name type="scientific">Hyalella azteca</name>
    <name type="common">Amphipod</name>
    <dbReference type="NCBI Taxonomy" id="294128"/>
    <lineage>
        <taxon>Eukaryota</taxon>
        <taxon>Metazoa</taxon>
        <taxon>Ecdysozoa</taxon>
        <taxon>Arthropoda</taxon>
        <taxon>Crustacea</taxon>
        <taxon>Multicrustacea</taxon>
        <taxon>Malacostraca</taxon>
        <taxon>Eumalacostraca</taxon>
        <taxon>Peracarida</taxon>
        <taxon>Amphipoda</taxon>
        <taxon>Senticaudata</taxon>
        <taxon>Talitrida</taxon>
        <taxon>Talitroidea</taxon>
        <taxon>Hyalellidae</taxon>
        <taxon>Hyalella</taxon>
    </lineage>
</organism>
<dbReference type="PROSITE" id="PS50297">
    <property type="entry name" value="ANK_REP_REGION"/>
    <property type="match status" value="2"/>
</dbReference>
<feature type="compositionally biased region" description="Low complexity" evidence="12">
    <location>
        <begin position="619"/>
        <end position="667"/>
    </location>
</feature>
<feature type="compositionally biased region" description="Low complexity" evidence="12">
    <location>
        <begin position="2753"/>
        <end position="2764"/>
    </location>
</feature>
<dbReference type="PROSITE" id="PS51416">
    <property type="entry name" value="MIB_HERC2"/>
    <property type="match status" value="1"/>
</dbReference>
<feature type="region of interest" description="Disordered" evidence="12">
    <location>
        <begin position="1237"/>
        <end position="1260"/>
    </location>
</feature>
<dbReference type="InterPro" id="IPR037252">
    <property type="entry name" value="Mib_Herc2_sf"/>
</dbReference>
<keyword evidence="11" id="KW-0175">Coiled coil</keyword>
<dbReference type="GO" id="GO:0009966">
    <property type="term" value="P:regulation of signal transduction"/>
    <property type="evidence" value="ECO:0007669"/>
    <property type="project" value="UniProtKB-ARBA"/>
</dbReference>
<evidence type="ECO:0000313" key="16">
    <source>
        <dbReference type="RefSeq" id="XP_018009480.1"/>
    </source>
</evidence>
<feature type="region of interest" description="Disordered" evidence="12">
    <location>
        <begin position="804"/>
        <end position="823"/>
    </location>
</feature>
<dbReference type="RefSeq" id="XP_018009480.1">
    <property type="nucleotide sequence ID" value="XM_018153991.2"/>
</dbReference>
<feature type="region of interest" description="Disordered" evidence="12">
    <location>
        <begin position="1684"/>
        <end position="1706"/>
    </location>
</feature>